<dbReference type="SFLD" id="SFLDG01082">
    <property type="entry name" value="B12-binding_domain_containing"/>
    <property type="match status" value="1"/>
</dbReference>
<comment type="function">
    <text evidence="10">Probably acts as a heme chaperone, transferring heme to an unknown acceptor. Binds one molecule of heme per monomer, possibly covalently. Binds 1 [4Fe-4S] cluster. The cluster is coordinated with 3 cysteines and an exchangeable S-adenosyl-L-methionine.</text>
</comment>
<dbReference type="EMBL" id="CP012154">
    <property type="protein sequence ID" value="AKS40639.1"/>
    <property type="molecule type" value="Genomic_DNA"/>
</dbReference>
<reference evidence="11 12" key="1">
    <citation type="submission" date="2015-07" db="EMBL/GenBank/DDBJ databases">
        <authorList>
            <person name="Noorani M."/>
        </authorList>
    </citation>
    <scope>NUCLEOTIDE SEQUENCE [LARGE SCALE GENOMIC DNA]</scope>
    <source>
        <strain evidence="11 12">KCTC 42284</strain>
    </source>
</reference>
<evidence type="ECO:0000256" key="6">
    <source>
        <dbReference type="ARBA" id="ARBA00022723"/>
    </source>
</evidence>
<gene>
    <name evidence="11" type="ORF">WM2015_251</name>
</gene>
<dbReference type="Proteomes" id="UP000066624">
    <property type="component" value="Chromosome"/>
</dbReference>
<evidence type="ECO:0000256" key="7">
    <source>
        <dbReference type="ARBA" id="ARBA00023004"/>
    </source>
</evidence>
<dbReference type="PROSITE" id="PS51918">
    <property type="entry name" value="RADICAL_SAM"/>
    <property type="match status" value="1"/>
</dbReference>
<evidence type="ECO:0000256" key="8">
    <source>
        <dbReference type="ARBA" id="ARBA00023014"/>
    </source>
</evidence>
<dbReference type="SFLD" id="SFLDF00288">
    <property type="entry name" value="HemN-like__clustered_with_nucl"/>
    <property type="match status" value="1"/>
</dbReference>
<dbReference type="InterPro" id="IPR006638">
    <property type="entry name" value="Elp3/MiaA/NifB-like_rSAM"/>
</dbReference>
<evidence type="ECO:0000256" key="1">
    <source>
        <dbReference type="ARBA" id="ARBA00001966"/>
    </source>
</evidence>
<keyword evidence="6 10" id="KW-0479">Metal-binding</keyword>
<dbReference type="AlphaFoldDB" id="A0A0K0XSF0"/>
<dbReference type="InterPro" id="IPR058240">
    <property type="entry name" value="rSAM_sf"/>
</dbReference>
<evidence type="ECO:0000256" key="4">
    <source>
        <dbReference type="ARBA" id="ARBA00022617"/>
    </source>
</evidence>
<dbReference type="GO" id="GO:0004109">
    <property type="term" value="F:coproporphyrinogen oxidase activity"/>
    <property type="evidence" value="ECO:0007669"/>
    <property type="project" value="InterPro"/>
</dbReference>
<keyword evidence="9 10" id="KW-0143">Chaperone</keyword>
<evidence type="ECO:0000313" key="12">
    <source>
        <dbReference type="Proteomes" id="UP000066624"/>
    </source>
</evidence>
<dbReference type="GO" id="GO:0051539">
    <property type="term" value="F:4 iron, 4 sulfur cluster binding"/>
    <property type="evidence" value="ECO:0007669"/>
    <property type="project" value="UniProtKB-UniRule"/>
</dbReference>
<dbReference type="SMART" id="SM00729">
    <property type="entry name" value="Elp3"/>
    <property type="match status" value="1"/>
</dbReference>
<evidence type="ECO:0000256" key="9">
    <source>
        <dbReference type="ARBA" id="ARBA00023186"/>
    </source>
</evidence>
<dbReference type="InterPro" id="IPR010723">
    <property type="entry name" value="HemN_C"/>
</dbReference>
<evidence type="ECO:0000256" key="3">
    <source>
        <dbReference type="ARBA" id="ARBA00017228"/>
    </source>
</evidence>
<organism evidence="11 12">
    <name type="scientific">Wenzhouxiangella marina</name>
    <dbReference type="NCBI Taxonomy" id="1579979"/>
    <lineage>
        <taxon>Bacteria</taxon>
        <taxon>Pseudomonadati</taxon>
        <taxon>Pseudomonadota</taxon>
        <taxon>Gammaproteobacteria</taxon>
        <taxon>Chromatiales</taxon>
        <taxon>Wenzhouxiangellaceae</taxon>
        <taxon>Wenzhouxiangella</taxon>
    </lineage>
</organism>
<dbReference type="GO" id="GO:0046872">
    <property type="term" value="F:metal ion binding"/>
    <property type="evidence" value="ECO:0007669"/>
    <property type="project" value="UniProtKB-UniRule"/>
</dbReference>
<dbReference type="SUPFAM" id="SSF102114">
    <property type="entry name" value="Radical SAM enzymes"/>
    <property type="match status" value="1"/>
</dbReference>
<dbReference type="InterPro" id="IPR034505">
    <property type="entry name" value="Coproporphyrinogen-III_oxidase"/>
</dbReference>
<name>A0A0K0XSF0_9GAMM</name>
<dbReference type="PANTHER" id="PTHR13932:SF5">
    <property type="entry name" value="RADICAL S-ADENOSYL METHIONINE DOMAIN-CONTAINING PROTEIN 1, MITOCHONDRIAL"/>
    <property type="match status" value="1"/>
</dbReference>
<protein>
    <recommendedName>
        <fullName evidence="3 10">Heme chaperone HemW</fullName>
    </recommendedName>
</protein>
<comment type="similarity">
    <text evidence="2">Belongs to the anaerobic coproporphyrinogen-III oxidase family. HemW subfamily.</text>
</comment>
<dbReference type="InterPro" id="IPR013785">
    <property type="entry name" value="Aldolase_TIM"/>
</dbReference>
<evidence type="ECO:0000256" key="5">
    <source>
        <dbReference type="ARBA" id="ARBA00022691"/>
    </source>
</evidence>
<dbReference type="GO" id="GO:0005737">
    <property type="term" value="C:cytoplasm"/>
    <property type="evidence" value="ECO:0007669"/>
    <property type="project" value="UniProtKB-SubCell"/>
</dbReference>
<sequence length="397" mass="44251">MILRLPPLSLYVHLPWCVAKCPYCDFNSHALNGELPEARYIDALLADLEVDLPRVWGRTVHSVFLGGGTPSLFSGQAIDRLLTGLRARLNLAPGAEITMEANPGTVEHDRFEAYREAGVNRISLGVQSFDDRQLKTLGRIHGGEEAMRAIEAVQGAGFERFNLDLMWALPGQTTEQALADLEQALAFEPTHLSHYQLTLEPNTLFAARPPALPDEDTVIDMQDACAERLLAAGLEHYEISAWAGPGQASRHNLNYWRFGDYLGIGAGAHGKLTLPAEQQVLRTRRKSHPRPYLKAPETRDFIAEARPVPEAELPFEYFLNRFRLDEPVPLADFEAFTGLSSQTIEAALQRALELELIELDPVCDPLESGSRAHQRIVRTERGQRFLNDLQALFLDSA</sequence>
<proteinExistence type="inferred from homology"/>
<dbReference type="NCBIfam" id="TIGR00539">
    <property type="entry name" value="hemN_rel"/>
    <property type="match status" value="1"/>
</dbReference>
<dbReference type="Pfam" id="PF04055">
    <property type="entry name" value="Radical_SAM"/>
    <property type="match status" value="1"/>
</dbReference>
<keyword evidence="5 10" id="KW-0949">S-adenosyl-L-methionine</keyword>
<dbReference type="PANTHER" id="PTHR13932">
    <property type="entry name" value="COPROPORPHYRINIGEN III OXIDASE"/>
    <property type="match status" value="1"/>
</dbReference>
<keyword evidence="10" id="KW-0004">4Fe-4S</keyword>
<keyword evidence="12" id="KW-1185">Reference proteome</keyword>
<dbReference type="Pfam" id="PF06969">
    <property type="entry name" value="HemN_C"/>
    <property type="match status" value="1"/>
</dbReference>
<dbReference type="SFLD" id="SFLDF00562">
    <property type="entry name" value="HemN-like__clustered_with_heat"/>
    <property type="match status" value="1"/>
</dbReference>
<comment type="cofactor">
    <cofactor evidence="1">
        <name>[4Fe-4S] cluster</name>
        <dbReference type="ChEBI" id="CHEBI:49883"/>
    </cofactor>
</comment>
<evidence type="ECO:0000313" key="11">
    <source>
        <dbReference type="EMBL" id="AKS40639.1"/>
    </source>
</evidence>
<dbReference type="SFLD" id="SFLDG01065">
    <property type="entry name" value="anaerobic_coproporphyrinogen-I"/>
    <property type="match status" value="1"/>
</dbReference>
<dbReference type="GO" id="GO:0006779">
    <property type="term" value="P:porphyrin-containing compound biosynthetic process"/>
    <property type="evidence" value="ECO:0007669"/>
    <property type="project" value="InterPro"/>
</dbReference>
<keyword evidence="4 10" id="KW-0349">Heme</keyword>
<dbReference type="SFLD" id="SFLDS00029">
    <property type="entry name" value="Radical_SAM"/>
    <property type="match status" value="1"/>
</dbReference>
<dbReference type="CDD" id="cd01335">
    <property type="entry name" value="Radical_SAM"/>
    <property type="match status" value="1"/>
</dbReference>
<dbReference type="KEGG" id="wma:WM2015_251"/>
<dbReference type="Gene3D" id="3.20.20.70">
    <property type="entry name" value="Aldolase class I"/>
    <property type="match status" value="1"/>
</dbReference>
<evidence type="ECO:0000256" key="2">
    <source>
        <dbReference type="ARBA" id="ARBA00006100"/>
    </source>
</evidence>
<evidence type="ECO:0000256" key="10">
    <source>
        <dbReference type="RuleBase" id="RU364116"/>
    </source>
</evidence>
<comment type="subcellular location">
    <subcellularLocation>
        <location evidence="10">Cytoplasm</location>
    </subcellularLocation>
</comment>
<dbReference type="PATRIC" id="fig|1579979.3.peg.256"/>
<keyword evidence="7 10" id="KW-0408">Iron</keyword>
<dbReference type="STRING" id="1579979.WM2015_251"/>
<dbReference type="InterPro" id="IPR007197">
    <property type="entry name" value="rSAM"/>
</dbReference>
<keyword evidence="10" id="KW-0963">Cytoplasm</keyword>
<keyword evidence="8 10" id="KW-0411">Iron-sulfur</keyword>
<dbReference type="InterPro" id="IPR004559">
    <property type="entry name" value="HemW-like"/>
</dbReference>
<accession>A0A0K0XSF0</accession>